<dbReference type="KEGG" id="sct:SCAT_4279"/>
<dbReference type="Gene3D" id="3.90.470.20">
    <property type="entry name" value="4'-phosphopantetheinyl transferase domain"/>
    <property type="match status" value="1"/>
</dbReference>
<protein>
    <recommendedName>
        <fullName evidence="8">Holo-[acyl-carrier-protein] synthase</fullName>
        <shortName evidence="8">Holo-ACP synthase</shortName>
        <ecNumber evidence="8">2.7.8.7</ecNumber>
    </recommendedName>
    <alternativeName>
        <fullName evidence="8">4'-phosphopantetheinyl transferase AcpS</fullName>
    </alternativeName>
</protein>
<keyword evidence="6 8" id="KW-0443">Lipid metabolism</keyword>
<comment type="subcellular location">
    <subcellularLocation>
        <location evidence="8">Cytoplasm</location>
    </subcellularLocation>
</comment>
<feature type="binding site" evidence="8">
    <location>
        <position position="8"/>
    </location>
    <ligand>
        <name>Mg(2+)</name>
        <dbReference type="ChEBI" id="CHEBI:18420"/>
    </ligand>
</feature>
<dbReference type="STRING" id="1003195.SCATT_42660"/>
<evidence type="ECO:0000256" key="4">
    <source>
        <dbReference type="ARBA" id="ARBA00022832"/>
    </source>
</evidence>
<dbReference type="InterPro" id="IPR037143">
    <property type="entry name" value="4-PPantetheinyl_Trfase_dom_sf"/>
</dbReference>
<keyword evidence="4 8" id="KW-0276">Fatty acid metabolism</keyword>
<evidence type="ECO:0000313" key="11">
    <source>
        <dbReference type="Proteomes" id="UP000007842"/>
    </source>
</evidence>
<dbReference type="SUPFAM" id="SSF56214">
    <property type="entry name" value="4'-phosphopantetheinyl transferase"/>
    <property type="match status" value="1"/>
</dbReference>
<keyword evidence="5 8" id="KW-0460">Magnesium</keyword>
<dbReference type="PATRIC" id="fig|1003195.11.peg.5722"/>
<dbReference type="EMBL" id="CP003219">
    <property type="protein sequence ID" value="AEW96637.1"/>
    <property type="molecule type" value="Genomic_DNA"/>
</dbReference>
<reference evidence="11" key="1">
    <citation type="submission" date="2011-12" db="EMBL/GenBank/DDBJ databases">
        <title>Complete genome sequence of Streptomyces cattleya strain DSM 46488.</title>
        <authorList>
            <person name="Ou H.-Y."/>
            <person name="Li P."/>
            <person name="Zhao C."/>
            <person name="O'Hagan D."/>
            <person name="Deng Z."/>
        </authorList>
    </citation>
    <scope>NUCLEOTIDE SEQUENCE [LARGE SCALE GENOMIC DNA]</scope>
    <source>
        <strain evidence="11">ATCC 35852 / DSM 46488 / JCM 4925 / NBRC 14057 / NRRL 8057</strain>
    </source>
</reference>
<feature type="binding site" evidence="8">
    <location>
        <position position="61"/>
    </location>
    <ligand>
        <name>Mg(2+)</name>
        <dbReference type="ChEBI" id="CHEBI:18420"/>
    </ligand>
</feature>
<dbReference type="NCBIfam" id="TIGR00556">
    <property type="entry name" value="pantethn_trn"/>
    <property type="match status" value="1"/>
</dbReference>
<dbReference type="InterPro" id="IPR004568">
    <property type="entry name" value="Ppantetheine-prot_Trfase_dom"/>
</dbReference>
<evidence type="ECO:0000256" key="3">
    <source>
        <dbReference type="ARBA" id="ARBA00022723"/>
    </source>
</evidence>
<dbReference type="InterPro" id="IPR008278">
    <property type="entry name" value="4-PPantetheinyl_Trfase_dom"/>
</dbReference>
<dbReference type="Proteomes" id="UP000007842">
    <property type="component" value="Chromosome"/>
</dbReference>
<keyword evidence="3 8" id="KW-0479">Metal-binding</keyword>
<comment type="cofactor">
    <cofactor evidence="8">
        <name>Mg(2+)</name>
        <dbReference type="ChEBI" id="CHEBI:18420"/>
    </cofactor>
</comment>
<dbReference type="GO" id="GO:0006633">
    <property type="term" value="P:fatty acid biosynthetic process"/>
    <property type="evidence" value="ECO:0007669"/>
    <property type="project" value="UniProtKB-UniRule"/>
</dbReference>
<evidence type="ECO:0000256" key="6">
    <source>
        <dbReference type="ARBA" id="ARBA00023098"/>
    </source>
</evidence>
<comment type="catalytic activity">
    <reaction evidence="8">
        <text>apo-[ACP] + CoA = holo-[ACP] + adenosine 3',5'-bisphosphate + H(+)</text>
        <dbReference type="Rhea" id="RHEA:12068"/>
        <dbReference type="Rhea" id="RHEA-COMP:9685"/>
        <dbReference type="Rhea" id="RHEA-COMP:9690"/>
        <dbReference type="ChEBI" id="CHEBI:15378"/>
        <dbReference type="ChEBI" id="CHEBI:29999"/>
        <dbReference type="ChEBI" id="CHEBI:57287"/>
        <dbReference type="ChEBI" id="CHEBI:58343"/>
        <dbReference type="ChEBI" id="CHEBI:64479"/>
        <dbReference type="EC" id="2.7.8.7"/>
    </reaction>
</comment>
<dbReference type="EC" id="2.7.8.7" evidence="8"/>
<keyword evidence="7 8" id="KW-0275">Fatty acid biosynthesis</keyword>
<evidence type="ECO:0000256" key="1">
    <source>
        <dbReference type="ARBA" id="ARBA00022516"/>
    </source>
</evidence>
<dbReference type="AlphaFoldDB" id="F8JRD7"/>
<keyword evidence="8" id="KW-0963">Cytoplasm</keyword>
<comment type="similarity">
    <text evidence="8">Belongs to the P-Pant transferase superfamily. AcpS family.</text>
</comment>
<evidence type="ECO:0000259" key="9">
    <source>
        <dbReference type="Pfam" id="PF01648"/>
    </source>
</evidence>
<organism evidence="10 11">
    <name type="scientific">Streptantibioticus cattleyicolor (strain ATCC 35852 / DSM 46488 / JCM 4925 / NBRC 14057 / NRRL 8057)</name>
    <name type="common">Streptomyces cattleya</name>
    <dbReference type="NCBI Taxonomy" id="1003195"/>
    <lineage>
        <taxon>Bacteria</taxon>
        <taxon>Bacillati</taxon>
        <taxon>Actinomycetota</taxon>
        <taxon>Actinomycetes</taxon>
        <taxon>Kitasatosporales</taxon>
        <taxon>Streptomycetaceae</taxon>
        <taxon>Streptantibioticus</taxon>
    </lineage>
</organism>
<dbReference type="OrthoDB" id="3396741at2"/>
<dbReference type="GO" id="GO:0000287">
    <property type="term" value="F:magnesium ion binding"/>
    <property type="evidence" value="ECO:0007669"/>
    <property type="project" value="UniProtKB-UniRule"/>
</dbReference>
<comment type="function">
    <text evidence="8">Transfers the 4'-phosphopantetheine moiety from coenzyme A to a Ser of acyl-carrier-protein.</text>
</comment>
<keyword evidence="11" id="KW-1185">Reference proteome</keyword>
<proteinExistence type="inferred from homology"/>
<keyword evidence="1 8" id="KW-0444">Lipid biosynthesis</keyword>
<dbReference type="eggNOG" id="COG0736">
    <property type="taxonomic scope" value="Bacteria"/>
</dbReference>
<accession>F8JRD7</accession>
<sequence>MNGRVGVDLVPFGRVRRLVEPGGPGTAAVLARMLSAAELRLTRTASGPDIPGIAGRLAAKEAVFKLFHAPGQTLPWLGIEILKDDGGWPVVHLGGRAARLARAAGIGHIEVSIAHDDPFAIAVAHGTPLPAAAR</sequence>
<evidence type="ECO:0000256" key="8">
    <source>
        <dbReference type="HAMAP-Rule" id="MF_00101"/>
    </source>
</evidence>
<dbReference type="HAMAP" id="MF_00101">
    <property type="entry name" value="AcpS"/>
    <property type="match status" value="1"/>
</dbReference>
<evidence type="ECO:0000256" key="2">
    <source>
        <dbReference type="ARBA" id="ARBA00022679"/>
    </source>
</evidence>
<feature type="domain" description="4'-phosphopantetheinyl transferase" evidence="9">
    <location>
        <begin position="4"/>
        <end position="101"/>
    </location>
</feature>
<gene>
    <name evidence="8" type="primary">acpS</name>
    <name evidence="10" type="ordered locus">SCATT_42660</name>
</gene>
<name>F8JRD7_STREN</name>
<dbReference type="KEGG" id="scy:SCATT_42660"/>
<dbReference type="GO" id="GO:0008897">
    <property type="term" value="F:holo-[acyl-carrier-protein] synthase activity"/>
    <property type="evidence" value="ECO:0007669"/>
    <property type="project" value="UniProtKB-UniRule"/>
</dbReference>
<dbReference type="RefSeq" id="WP_014144992.1">
    <property type="nucleotide sequence ID" value="NC_016111.1"/>
</dbReference>
<dbReference type="Pfam" id="PF01648">
    <property type="entry name" value="ACPS"/>
    <property type="match status" value="1"/>
</dbReference>
<evidence type="ECO:0000256" key="7">
    <source>
        <dbReference type="ARBA" id="ARBA00023160"/>
    </source>
</evidence>
<evidence type="ECO:0000313" key="10">
    <source>
        <dbReference type="EMBL" id="AEW96637.1"/>
    </source>
</evidence>
<accession>G8X3A3</accession>
<dbReference type="InterPro" id="IPR002582">
    <property type="entry name" value="ACPS"/>
</dbReference>
<dbReference type="HOGENOM" id="CLU_089696_0_1_11"/>
<evidence type="ECO:0000256" key="5">
    <source>
        <dbReference type="ARBA" id="ARBA00022842"/>
    </source>
</evidence>
<dbReference type="GO" id="GO:0005737">
    <property type="term" value="C:cytoplasm"/>
    <property type="evidence" value="ECO:0007669"/>
    <property type="project" value="UniProtKB-SubCell"/>
</dbReference>
<keyword evidence="2 8" id="KW-0808">Transferase</keyword>